<evidence type="ECO:0000256" key="1">
    <source>
        <dbReference type="ARBA" id="ARBA00000189"/>
    </source>
</evidence>
<keyword evidence="6" id="KW-0560">Oxidoreductase</keyword>
<dbReference type="PROSITE" id="PS50873">
    <property type="entry name" value="PEROXIDASE_4"/>
    <property type="match status" value="1"/>
</dbReference>
<evidence type="ECO:0000256" key="2">
    <source>
        <dbReference type="ARBA" id="ARBA00006873"/>
    </source>
</evidence>
<protein>
    <recommendedName>
        <fullName evidence="12">Plant heme peroxidase family profile domain-containing protein</fullName>
    </recommendedName>
</protein>
<feature type="binding site" evidence="10">
    <location>
        <position position="59"/>
    </location>
    <ligand>
        <name>Ca(2+)</name>
        <dbReference type="ChEBI" id="CHEBI:29108"/>
        <label>2</label>
    </ligand>
</feature>
<feature type="domain" description="Plant heme peroxidase family profile" evidence="12">
    <location>
        <begin position="1"/>
        <end position="183"/>
    </location>
</feature>
<evidence type="ECO:0000256" key="3">
    <source>
        <dbReference type="ARBA" id="ARBA00022559"/>
    </source>
</evidence>
<dbReference type="PANTHER" id="PTHR31388:SF115">
    <property type="entry name" value="PEROXIDASE 5"/>
    <property type="match status" value="1"/>
</dbReference>
<dbReference type="PRINTS" id="PR00458">
    <property type="entry name" value="PEROXIDASE"/>
</dbReference>
<proteinExistence type="inferred from homology"/>
<keyword evidence="3" id="KW-0575">Peroxidase</keyword>
<dbReference type="InterPro" id="IPR010255">
    <property type="entry name" value="Haem_peroxidase_sf"/>
</dbReference>
<evidence type="ECO:0000313" key="13">
    <source>
        <dbReference type="EMBL" id="ERN09595.1"/>
    </source>
</evidence>
<comment type="cofactor">
    <cofactor evidence="10">
        <name>heme b</name>
        <dbReference type="ChEBI" id="CHEBI:60344"/>
    </cofactor>
    <text evidence="10">Binds 1 heme b (iron(II)-protoporphyrin IX) group per subunit.</text>
</comment>
<evidence type="ECO:0000256" key="5">
    <source>
        <dbReference type="ARBA" id="ARBA00022723"/>
    </source>
</evidence>
<dbReference type="Gene3D" id="1.10.420.10">
    <property type="entry name" value="Peroxidase, domain 2"/>
    <property type="match status" value="1"/>
</dbReference>
<keyword evidence="8 11" id="KW-1015">Disulfide bond</keyword>
<organism evidence="13 14">
    <name type="scientific">Amborella trichopoda</name>
    <dbReference type="NCBI Taxonomy" id="13333"/>
    <lineage>
        <taxon>Eukaryota</taxon>
        <taxon>Viridiplantae</taxon>
        <taxon>Streptophyta</taxon>
        <taxon>Embryophyta</taxon>
        <taxon>Tracheophyta</taxon>
        <taxon>Spermatophyta</taxon>
        <taxon>Magnoliopsida</taxon>
        <taxon>Amborellales</taxon>
        <taxon>Amborellaceae</taxon>
        <taxon>Amborella</taxon>
    </lineage>
</organism>
<dbReference type="PROSITE" id="PS00435">
    <property type="entry name" value="PEROXIDASE_1"/>
    <property type="match status" value="1"/>
</dbReference>
<dbReference type="eggNOG" id="ENOG502QSXF">
    <property type="taxonomic scope" value="Eukaryota"/>
</dbReference>
<dbReference type="Gene3D" id="1.10.520.10">
    <property type="match status" value="1"/>
</dbReference>
<dbReference type="HOGENOM" id="CLU_010543_7_0_1"/>
<evidence type="ECO:0000259" key="12">
    <source>
        <dbReference type="PROSITE" id="PS50873"/>
    </source>
</evidence>
<evidence type="ECO:0000256" key="8">
    <source>
        <dbReference type="ARBA" id="ARBA00023157"/>
    </source>
</evidence>
<dbReference type="InterPro" id="IPR000823">
    <property type="entry name" value="Peroxidase_pln"/>
</dbReference>
<name>W1PQU5_AMBTC</name>
<dbReference type="GO" id="GO:0046872">
    <property type="term" value="F:metal ion binding"/>
    <property type="evidence" value="ECO:0007669"/>
    <property type="project" value="UniProtKB-KW"/>
</dbReference>
<dbReference type="InterPro" id="IPR019793">
    <property type="entry name" value="Peroxidases_heam-ligand_BS"/>
</dbReference>
<dbReference type="GO" id="GO:0140825">
    <property type="term" value="F:lactoperoxidase activity"/>
    <property type="evidence" value="ECO:0007669"/>
    <property type="project" value="UniProtKB-EC"/>
</dbReference>
<keyword evidence="10" id="KW-0106">Calcium</keyword>
<evidence type="ECO:0000256" key="9">
    <source>
        <dbReference type="PIRSR" id="PIRSR600823-2"/>
    </source>
</evidence>
<dbReference type="AlphaFoldDB" id="W1PQU5"/>
<evidence type="ECO:0000256" key="10">
    <source>
        <dbReference type="PIRSR" id="PIRSR600823-3"/>
    </source>
</evidence>
<dbReference type="EMBL" id="KI392980">
    <property type="protein sequence ID" value="ERN09595.1"/>
    <property type="molecule type" value="Genomic_DNA"/>
</dbReference>
<keyword evidence="5 10" id="KW-0479">Metal-binding</keyword>
<dbReference type="PRINTS" id="PR00461">
    <property type="entry name" value="PLPEROXIDASE"/>
</dbReference>
<keyword evidence="14" id="KW-1185">Reference proteome</keyword>
<comment type="catalytic activity">
    <reaction evidence="1">
        <text>2 a phenolic donor + H2O2 = 2 a phenolic radical donor + 2 H2O</text>
        <dbReference type="Rhea" id="RHEA:56136"/>
        <dbReference type="ChEBI" id="CHEBI:15377"/>
        <dbReference type="ChEBI" id="CHEBI:16240"/>
        <dbReference type="ChEBI" id="CHEBI:139520"/>
        <dbReference type="ChEBI" id="CHEBI:139521"/>
        <dbReference type="EC" id="1.11.1.7"/>
    </reaction>
</comment>
<sequence>MGGPSWEVKLGRRDSATARKRDGEIELPVVTASLHVLLFLFGRKGLIAKDMVALSGAHTIGQAQCFNFRNRIYNHPNINAGIASIRRPHCPLNGNNSALSPLDLDTPDSFDNSYFHNLRQKQGLLESDQVLFNGGSTDGIVLFYSNSQSAFYSDFAVAMVKMGDIEPLTGTAGQIRARCSVPQRAGASGTNNASNGKFNWGFAIVLRLLCFSLM</sequence>
<feature type="binding site" evidence="10">
    <location>
        <position position="111"/>
    </location>
    <ligand>
        <name>Ca(2+)</name>
        <dbReference type="ChEBI" id="CHEBI:29108"/>
        <label>2</label>
    </ligand>
</feature>
<keyword evidence="7 10" id="KW-0408">Iron</keyword>
<gene>
    <name evidence="13" type="ORF">AMTR_s00029p00170030</name>
</gene>
<evidence type="ECO:0000256" key="4">
    <source>
        <dbReference type="ARBA" id="ARBA00022617"/>
    </source>
</evidence>
<feature type="binding site" evidence="9">
    <location>
        <position position="28"/>
    </location>
    <ligand>
        <name>substrate</name>
    </ligand>
</feature>
<evidence type="ECO:0000256" key="6">
    <source>
        <dbReference type="ARBA" id="ARBA00023002"/>
    </source>
</evidence>
<dbReference type="GO" id="GO:0004601">
    <property type="term" value="F:peroxidase activity"/>
    <property type="evidence" value="ECO:0000318"/>
    <property type="project" value="GO_Central"/>
</dbReference>
<feature type="binding site" evidence="10">
    <location>
        <position position="103"/>
    </location>
    <ligand>
        <name>Ca(2+)</name>
        <dbReference type="ChEBI" id="CHEBI:29108"/>
        <label>2</label>
    </ligand>
</feature>
<dbReference type="FunFam" id="1.10.420.10:FF:000001">
    <property type="entry name" value="Peroxidase"/>
    <property type="match status" value="1"/>
</dbReference>
<feature type="disulfide bond" evidence="11">
    <location>
        <begin position="65"/>
        <end position="90"/>
    </location>
</feature>
<accession>W1PQU5</accession>
<dbReference type="Pfam" id="PF00141">
    <property type="entry name" value="peroxidase"/>
    <property type="match status" value="1"/>
</dbReference>
<comment type="similarity">
    <text evidence="2">Belongs to the peroxidase family. Ascorbate peroxidase subfamily.</text>
</comment>
<evidence type="ECO:0000256" key="7">
    <source>
        <dbReference type="ARBA" id="ARBA00023004"/>
    </source>
</evidence>
<evidence type="ECO:0000313" key="14">
    <source>
        <dbReference type="Proteomes" id="UP000017836"/>
    </source>
</evidence>
<dbReference type="SUPFAM" id="SSF48113">
    <property type="entry name" value="Heme-dependent peroxidases"/>
    <property type="match status" value="1"/>
</dbReference>
<comment type="cofactor">
    <cofactor evidence="10">
        <name>Ca(2+)</name>
        <dbReference type="ChEBI" id="CHEBI:29108"/>
    </cofactor>
    <text evidence="10">Binds 2 calcium ions per subunit.</text>
</comment>
<keyword evidence="4" id="KW-0349">Heme</keyword>
<dbReference type="GO" id="GO:0009505">
    <property type="term" value="C:plant-type cell wall"/>
    <property type="evidence" value="ECO:0000318"/>
    <property type="project" value="GO_Central"/>
</dbReference>
<dbReference type="InterPro" id="IPR002016">
    <property type="entry name" value="Haem_peroxidase"/>
</dbReference>
<dbReference type="STRING" id="13333.W1PQU5"/>
<feature type="binding site" description="axial binding residue" evidence="10">
    <location>
        <position position="58"/>
    </location>
    <ligand>
        <name>heme b</name>
        <dbReference type="ChEBI" id="CHEBI:60344"/>
    </ligand>
    <ligandPart>
        <name>Fe</name>
        <dbReference type="ChEBI" id="CHEBI:18248"/>
    </ligandPart>
</feature>
<dbReference type="GO" id="GO:0006979">
    <property type="term" value="P:response to oxidative stress"/>
    <property type="evidence" value="ECO:0007669"/>
    <property type="project" value="InterPro"/>
</dbReference>
<feature type="binding site" evidence="10">
    <location>
        <position position="106"/>
    </location>
    <ligand>
        <name>Ca(2+)</name>
        <dbReference type="ChEBI" id="CHEBI:29108"/>
        <label>2</label>
    </ligand>
</feature>
<reference evidence="14" key="1">
    <citation type="journal article" date="2013" name="Science">
        <title>The Amborella genome and the evolution of flowering plants.</title>
        <authorList>
            <consortium name="Amborella Genome Project"/>
        </authorList>
    </citation>
    <scope>NUCLEOTIDE SEQUENCE [LARGE SCALE GENOMIC DNA]</scope>
</reference>
<dbReference type="Proteomes" id="UP000017836">
    <property type="component" value="Unassembled WGS sequence"/>
</dbReference>
<evidence type="ECO:0000256" key="11">
    <source>
        <dbReference type="PIRSR" id="PIRSR600823-5"/>
    </source>
</evidence>
<dbReference type="GO" id="GO:0020037">
    <property type="term" value="F:heme binding"/>
    <property type="evidence" value="ECO:0007669"/>
    <property type="project" value="InterPro"/>
</dbReference>
<dbReference type="PANTHER" id="PTHR31388">
    <property type="entry name" value="PEROXIDASE 72-RELATED"/>
    <property type="match status" value="1"/>
</dbReference>
<dbReference type="Gramene" id="ERN09595">
    <property type="protein sequence ID" value="ERN09595"/>
    <property type="gene ID" value="AMTR_s00029p00170030"/>
</dbReference>